<sequence>MHGLMSHRRFGRARLLRSDRADERSVVTARAQSLHSDRANARARSLRSDRAKHAFGRCVATLFELLSDDSPFGYHQTSAPKVSRNMQLNSLLSPTRRRCLFASSAAM</sequence>
<reference evidence="1 2" key="1">
    <citation type="journal article" date="2020" name="BMC Genomics">
        <title>Intraspecific diversification of the crop wild relative Brassica cretica Lam. using demographic model selection.</title>
        <authorList>
            <person name="Kioukis A."/>
            <person name="Michalopoulou V.A."/>
            <person name="Briers L."/>
            <person name="Pirintsos S."/>
            <person name="Studholme D.J."/>
            <person name="Pavlidis P."/>
            <person name="Sarris P.F."/>
        </authorList>
    </citation>
    <scope>NUCLEOTIDE SEQUENCE [LARGE SCALE GENOMIC DNA]</scope>
    <source>
        <strain evidence="2">cv. PFS-1207/04</strain>
    </source>
</reference>
<evidence type="ECO:0000313" key="1">
    <source>
        <dbReference type="EMBL" id="KAF3604949.1"/>
    </source>
</evidence>
<organism evidence="1 2">
    <name type="scientific">Brassica cretica</name>
    <name type="common">Mustard</name>
    <dbReference type="NCBI Taxonomy" id="69181"/>
    <lineage>
        <taxon>Eukaryota</taxon>
        <taxon>Viridiplantae</taxon>
        <taxon>Streptophyta</taxon>
        <taxon>Embryophyta</taxon>
        <taxon>Tracheophyta</taxon>
        <taxon>Spermatophyta</taxon>
        <taxon>Magnoliopsida</taxon>
        <taxon>eudicotyledons</taxon>
        <taxon>Gunneridae</taxon>
        <taxon>Pentapetalae</taxon>
        <taxon>rosids</taxon>
        <taxon>malvids</taxon>
        <taxon>Brassicales</taxon>
        <taxon>Brassicaceae</taxon>
        <taxon>Brassiceae</taxon>
        <taxon>Brassica</taxon>
    </lineage>
</organism>
<evidence type="ECO:0000313" key="2">
    <source>
        <dbReference type="Proteomes" id="UP000266723"/>
    </source>
</evidence>
<keyword evidence="2" id="KW-1185">Reference proteome</keyword>
<name>A0ABQ7EMZ4_BRACR</name>
<gene>
    <name evidence="1" type="ORF">DY000_02049469</name>
</gene>
<dbReference type="Proteomes" id="UP000266723">
    <property type="component" value="Unassembled WGS sequence"/>
</dbReference>
<dbReference type="EMBL" id="QGKV02000297">
    <property type="protein sequence ID" value="KAF3604949.1"/>
    <property type="molecule type" value="Genomic_DNA"/>
</dbReference>
<proteinExistence type="predicted"/>
<accession>A0ABQ7EMZ4</accession>
<comment type="caution">
    <text evidence="1">The sequence shown here is derived from an EMBL/GenBank/DDBJ whole genome shotgun (WGS) entry which is preliminary data.</text>
</comment>
<protein>
    <submittedName>
        <fullName evidence="1">Uncharacterized protein</fullName>
    </submittedName>
</protein>